<comment type="subcellular location">
    <subcellularLocation>
        <location evidence="10">Endomembrane system</location>
        <topology evidence="10">Single-pass type II membrane protein</topology>
    </subcellularLocation>
    <subcellularLocation>
        <location evidence="11">Golgi apparatus</location>
        <location evidence="11">Golgi stack membrane</location>
        <topology evidence="11">Single-pass type II membrane protein</topology>
    </subcellularLocation>
</comment>
<evidence type="ECO:0000256" key="8">
    <source>
        <dbReference type="ARBA" id="ARBA00023136"/>
    </source>
</evidence>
<evidence type="ECO:0000259" key="14">
    <source>
        <dbReference type="Pfam" id="PF17039"/>
    </source>
</evidence>
<keyword evidence="9" id="KW-0325">Glycoprotein</keyword>
<name>A0AAD9N3H6_9ANNE</name>
<keyword evidence="6" id="KW-0735">Signal-anchor</keyword>
<dbReference type="InterPro" id="IPR031481">
    <property type="entry name" value="Glyco_tran_10_N"/>
</dbReference>
<evidence type="ECO:0000256" key="3">
    <source>
        <dbReference type="ARBA" id="ARBA00022676"/>
    </source>
</evidence>
<evidence type="ECO:0000256" key="7">
    <source>
        <dbReference type="ARBA" id="ARBA00022989"/>
    </source>
</evidence>
<dbReference type="Pfam" id="PF17039">
    <property type="entry name" value="Glyco_tran_10_N"/>
    <property type="match status" value="1"/>
</dbReference>
<protein>
    <recommendedName>
        <fullName evidence="11">Fucosyltransferase</fullName>
        <ecNumber evidence="11">2.4.1.-</ecNumber>
    </recommendedName>
</protein>
<evidence type="ECO:0000256" key="1">
    <source>
        <dbReference type="ARBA" id="ARBA00004922"/>
    </source>
</evidence>
<evidence type="ECO:0000256" key="11">
    <source>
        <dbReference type="RuleBase" id="RU003832"/>
    </source>
</evidence>
<dbReference type="GO" id="GO:0046920">
    <property type="term" value="F:alpha-(1-&gt;3)-fucosyltransferase activity"/>
    <property type="evidence" value="ECO:0007669"/>
    <property type="project" value="TreeGrafter"/>
</dbReference>
<keyword evidence="5 11" id="KW-0812">Transmembrane</keyword>
<evidence type="ECO:0000256" key="6">
    <source>
        <dbReference type="ARBA" id="ARBA00022968"/>
    </source>
</evidence>
<evidence type="ECO:0000313" key="16">
    <source>
        <dbReference type="Proteomes" id="UP001208570"/>
    </source>
</evidence>
<dbReference type="InterPro" id="IPR001503">
    <property type="entry name" value="Glyco_trans_10"/>
</dbReference>
<sequence>MAPGWRDTLWLALFVAFAECQFDPSSFEPNHPGVNMFDDRIFSASSTFNYEDPSRIDEDIPIIIWWTERLFLDDGIKLLNCPDSVCYSTSDRTLIDDPRTRGFYFYGTDLDPEDMPLPRKPHHEWALYHEESPMNNYMLVHNAMLRLFNHTSTFRRESDYPLSSNALIGLDYLTERKPVPITEKNIARKEGLAPILYLQSHCNVASDRDRFVRDLMKHIDIDSLGQCLHNKDIPKELQDPVETMESPELYDLISKYKFHIAYENAICKDYMTEKLFRPLHVGSVPIYKGSNRIRDWLPNNKSAILIEDFSTTEELASFLKYLDENDDEYESYLSFKQTGINNTFLTDSIRKREWGLNEQGKPDSLVGFECHICRQLTRRHQRESLSSSYPYVSSLPEHMANSSHLSCPQPYPSVGEVEDLPNDDKWLQQMWIEDYWTGLDKAEALTEMLKNNETNPGSFMDYLMRADKMRFSP</sequence>
<dbReference type="InterPro" id="IPR038577">
    <property type="entry name" value="GT10-like_C_sf"/>
</dbReference>
<keyword evidence="4 11" id="KW-0808">Transferase</keyword>
<dbReference type="EMBL" id="JAODUP010000290">
    <property type="protein sequence ID" value="KAK2153656.1"/>
    <property type="molecule type" value="Genomic_DNA"/>
</dbReference>
<comment type="similarity">
    <text evidence="2 11">Belongs to the glycosyltransferase 10 family.</text>
</comment>
<gene>
    <name evidence="15" type="ORF">LSH36_290g02031</name>
</gene>
<keyword evidence="8" id="KW-0472">Membrane</keyword>
<dbReference type="PANTHER" id="PTHR11929">
    <property type="entry name" value="ALPHA- 1,3 -FUCOSYLTRANSFERASE"/>
    <property type="match status" value="1"/>
</dbReference>
<proteinExistence type="inferred from homology"/>
<feature type="domain" description="Fucosyltransferase C-terminal" evidence="13">
    <location>
        <begin position="195"/>
        <end position="383"/>
    </location>
</feature>
<keyword evidence="3 11" id="KW-0328">Glycosyltransferase</keyword>
<dbReference type="Pfam" id="PF00852">
    <property type="entry name" value="Glyco_transf_10"/>
    <property type="match status" value="1"/>
</dbReference>
<keyword evidence="12" id="KW-0732">Signal</keyword>
<dbReference type="SUPFAM" id="SSF53756">
    <property type="entry name" value="UDP-Glycosyltransferase/glycogen phosphorylase"/>
    <property type="match status" value="1"/>
</dbReference>
<feature type="chain" id="PRO_5042096363" description="Fucosyltransferase" evidence="12">
    <location>
        <begin position="21"/>
        <end position="473"/>
    </location>
</feature>
<evidence type="ECO:0000256" key="12">
    <source>
        <dbReference type="SAM" id="SignalP"/>
    </source>
</evidence>
<dbReference type="GO" id="GO:0032580">
    <property type="term" value="C:Golgi cisterna membrane"/>
    <property type="evidence" value="ECO:0007669"/>
    <property type="project" value="UniProtKB-SubCell"/>
</dbReference>
<reference evidence="15" key="1">
    <citation type="journal article" date="2023" name="Mol. Biol. Evol.">
        <title>Third-Generation Sequencing Reveals the Adaptive Role of the Epigenome in Three Deep-Sea Polychaetes.</title>
        <authorList>
            <person name="Perez M."/>
            <person name="Aroh O."/>
            <person name="Sun Y."/>
            <person name="Lan Y."/>
            <person name="Juniper S.K."/>
            <person name="Young C.R."/>
            <person name="Angers B."/>
            <person name="Qian P.Y."/>
        </authorList>
    </citation>
    <scope>NUCLEOTIDE SEQUENCE</scope>
    <source>
        <strain evidence="15">P08H-3</strain>
    </source>
</reference>
<comment type="pathway">
    <text evidence="1">Protein modification; protein glycosylation.</text>
</comment>
<dbReference type="FunFam" id="3.40.50.11660:FF:000002">
    <property type="entry name" value="Alpha-(1,3)-fucosyltransferase"/>
    <property type="match status" value="1"/>
</dbReference>
<evidence type="ECO:0000259" key="13">
    <source>
        <dbReference type="Pfam" id="PF00852"/>
    </source>
</evidence>
<keyword evidence="16" id="KW-1185">Reference proteome</keyword>
<accession>A0AAD9N3H6</accession>
<evidence type="ECO:0000256" key="5">
    <source>
        <dbReference type="ARBA" id="ARBA00022692"/>
    </source>
</evidence>
<dbReference type="Gene3D" id="3.40.50.11660">
    <property type="entry name" value="Glycosyl transferase family 10, C-terminal domain"/>
    <property type="match status" value="1"/>
</dbReference>
<dbReference type="AlphaFoldDB" id="A0AAD9N3H6"/>
<dbReference type="EC" id="2.4.1.-" evidence="11"/>
<feature type="domain" description="Fucosyltransferase N-terminal" evidence="14">
    <location>
        <begin position="61"/>
        <end position="160"/>
    </location>
</feature>
<comment type="caution">
    <text evidence="15">The sequence shown here is derived from an EMBL/GenBank/DDBJ whole genome shotgun (WGS) entry which is preliminary data.</text>
</comment>
<dbReference type="PANTHER" id="PTHR11929:SF198">
    <property type="entry name" value="ALPHA-(1,3)-FUCOSYLTRANSFERASE 11"/>
    <property type="match status" value="1"/>
</dbReference>
<organism evidence="15 16">
    <name type="scientific">Paralvinella palmiformis</name>
    <dbReference type="NCBI Taxonomy" id="53620"/>
    <lineage>
        <taxon>Eukaryota</taxon>
        <taxon>Metazoa</taxon>
        <taxon>Spiralia</taxon>
        <taxon>Lophotrochozoa</taxon>
        <taxon>Annelida</taxon>
        <taxon>Polychaeta</taxon>
        <taxon>Sedentaria</taxon>
        <taxon>Canalipalpata</taxon>
        <taxon>Terebellida</taxon>
        <taxon>Terebelliformia</taxon>
        <taxon>Alvinellidae</taxon>
        <taxon>Paralvinella</taxon>
    </lineage>
</organism>
<evidence type="ECO:0000256" key="9">
    <source>
        <dbReference type="ARBA" id="ARBA00023180"/>
    </source>
</evidence>
<keyword evidence="7" id="KW-1133">Transmembrane helix</keyword>
<dbReference type="Proteomes" id="UP001208570">
    <property type="component" value="Unassembled WGS sequence"/>
</dbReference>
<dbReference type="InterPro" id="IPR055270">
    <property type="entry name" value="Glyco_tran_10_C"/>
</dbReference>
<keyword evidence="11" id="KW-0333">Golgi apparatus</keyword>
<feature type="signal peptide" evidence="12">
    <location>
        <begin position="1"/>
        <end position="20"/>
    </location>
</feature>
<evidence type="ECO:0000313" key="15">
    <source>
        <dbReference type="EMBL" id="KAK2153656.1"/>
    </source>
</evidence>
<evidence type="ECO:0000256" key="10">
    <source>
        <dbReference type="ARBA" id="ARBA00060399"/>
    </source>
</evidence>
<evidence type="ECO:0000256" key="2">
    <source>
        <dbReference type="ARBA" id="ARBA00008919"/>
    </source>
</evidence>
<evidence type="ECO:0000256" key="4">
    <source>
        <dbReference type="ARBA" id="ARBA00022679"/>
    </source>
</evidence>